<keyword evidence="1" id="KW-1133">Transmembrane helix</keyword>
<dbReference type="STRING" id="640635.SAMN04489806_1844"/>
<evidence type="ECO:0000313" key="2">
    <source>
        <dbReference type="EMBL" id="SEB81354.1"/>
    </source>
</evidence>
<reference evidence="2 3" key="1">
    <citation type="submission" date="2016-10" db="EMBL/GenBank/DDBJ databases">
        <authorList>
            <person name="de Groot N.N."/>
        </authorList>
    </citation>
    <scope>NUCLEOTIDE SEQUENCE [LARGE SCALE GENOMIC DNA]</scope>
    <source>
        <strain evidence="2 3">DSM 21799</strain>
    </source>
</reference>
<dbReference type="OrthoDB" id="4829517at2"/>
<dbReference type="EMBL" id="FNRY01000001">
    <property type="protein sequence ID" value="SEB81354.1"/>
    <property type="molecule type" value="Genomic_DNA"/>
</dbReference>
<evidence type="ECO:0000256" key="1">
    <source>
        <dbReference type="SAM" id="Phobius"/>
    </source>
</evidence>
<dbReference type="Proteomes" id="UP000199183">
    <property type="component" value="Unassembled WGS sequence"/>
</dbReference>
<keyword evidence="1" id="KW-0812">Transmembrane</keyword>
<accession>A0A1H4MF71</accession>
<dbReference type="RefSeq" id="WP_091182966.1">
    <property type="nucleotide sequence ID" value="NZ_FNRY01000001.1"/>
</dbReference>
<gene>
    <name evidence="2" type="ORF">SAMN04489806_1844</name>
</gene>
<name>A0A1H4MF71_9MICO</name>
<sequence>MSDDTSTGGARRWLASINWIALVLVILVIVFMVQNAQETSVAILWVTVRWPLWLAMAIVFVLSFAAGYLARGRRFKRQRKAMR</sequence>
<feature type="transmembrane region" description="Helical" evidence="1">
    <location>
        <begin position="52"/>
        <end position="70"/>
    </location>
</feature>
<protein>
    <submittedName>
        <fullName evidence="2">Uncharacterized protein</fullName>
    </submittedName>
</protein>
<dbReference type="AlphaFoldDB" id="A0A1H4MF71"/>
<evidence type="ECO:0000313" key="3">
    <source>
        <dbReference type="Proteomes" id="UP000199183"/>
    </source>
</evidence>
<feature type="transmembrane region" description="Helical" evidence="1">
    <location>
        <begin position="12"/>
        <end position="32"/>
    </location>
</feature>
<proteinExistence type="predicted"/>
<organism evidence="2 3">
    <name type="scientific">Paramicrobacterium humi</name>
    <dbReference type="NCBI Taxonomy" id="640635"/>
    <lineage>
        <taxon>Bacteria</taxon>
        <taxon>Bacillati</taxon>
        <taxon>Actinomycetota</taxon>
        <taxon>Actinomycetes</taxon>
        <taxon>Micrococcales</taxon>
        <taxon>Microbacteriaceae</taxon>
        <taxon>Paramicrobacterium</taxon>
    </lineage>
</organism>
<keyword evidence="1" id="KW-0472">Membrane</keyword>
<keyword evidence="3" id="KW-1185">Reference proteome</keyword>